<keyword evidence="5" id="KW-1185">Reference proteome</keyword>
<evidence type="ECO:0000256" key="2">
    <source>
        <dbReference type="ARBA" id="ARBA00022801"/>
    </source>
</evidence>
<dbReference type="RefSeq" id="XP_026673414.1">
    <property type="nucleotide sequence ID" value="XM_026817613.1"/>
</dbReference>
<dbReference type="CDD" id="cd02430">
    <property type="entry name" value="PTH2"/>
    <property type="match status" value="1"/>
</dbReference>
<dbReference type="GeneID" id="108629836"/>
<evidence type="ECO:0000313" key="5">
    <source>
        <dbReference type="Proteomes" id="UP000694925"/>
    </source>
</evidence>
<dbReference type="GO" id="GO:0005829">
    <property type="term" value="C:cytosol"/>
    <property type="evidence" value="ECO:0007669"/>
    <property type="project" value="TreeGrafter"/>
</dbReference>
<reference evidence="6 7" key="1">
    <citation type="submission" date="2025-04" db="UniProtKB">
        <authorList>
            <consortium name="RefSeq"/>
        </authorList>
    </citation>
    <scope>IDENTIFICATION</scope>
    <source>
        <tissue evidence="6 7">Whole body</tissue>
    </source>
</reference>
<gene>
    <name evidence="6 7" type="primary">LOC108629836</name>
</gene>
<dbReference type="RefSeq" id="XP_017888229.1">
    <property type="nucleotide sequence ID" value="XM_018032740.2"/>
</dbReference>
<dbReference type="Proteomes" id="UP000694925">
    <property type="component" value="Unplaced"/>
</dbReference>
<protein>
    <recommendedName>
        <fullName evidence="1">peptidyl-tRNA hydrolase</fullName>
        <ecNumber evidence="1">3.1.1.29</ecNumber>
    </recommendedName>
</protein>
<dbReference type="PANTHER" id="PTHR12649:SF11">
    <property type="entry name" value="PEPTIDYL-TRNA HYDROLASE 2, MITOCHONDRIAL"/>
    <property type="match status" value="1"/>
</dbReference>
<dbReference type="FunFam" id="3.40.1490.10:FF:000001">
    <property type="entry name" value="Peptidyl-tRNA hydrolase 2"/>
    <property type="match status" value="1"/>
</dbReference>
<comment type="similarity">
    <text evidence="3">Belongs to the PTH2 family.</text>
</comment>
<organism evidence="5 6">
    <name type="scientific">Ceratina calcarata</name>
    <dbReference type="NCBI Taxonomy" id="156304"/>
    <lineage>
        <taxon>Eukaryota</taxon>
        <taxon>Metazoa</taxon>
        <taxon>Ecdysozoa</taxon>
        <taxon>Arthropoda</taxon>
        <taxon>Hexapoda</taxon>
        <taxon>Insecta</taxon>
        <taxon>Pterygota</taxon>
        <taxon>Neoptera</taxon>
        <taxon>Endopterygota</taxon>
        <taxon>Hymenoptera</taxon>
        <taxon>Apocrita</taxon>
        <taxon>Aculeata</taxon>
        <taxon>Apoidea</taxon>
        <taxon>Anthophila</taxon>
        <taxon>Apidae</taxon>
        <taxon>Ceratina</taxon>
        <taxon>Zadontomerus</taxon>
    </lineage>
</organism>
<dbReference type="GO" id="GO:0004045">
    <property type="term" value="F:peptidyl-tRNA hydrolase activity"/>
    <property type="evidence" value="ECO:0007669"/>
    <property type="project" value="UniProtKB-EC"/>
</dbReference>
<accession>A0AAJ7NCC1</accession>
<comment type="catalytic activity">
    <reaction evidence="4">
        <text>an N-acyl-L-alpha-aminoacyl-tRNA + H2O = an N-acyl-L-amino acid + a tRNA + H(+)</text>
        <dbReference type="Rhea" id="RHEA:54448"/>
        <dbReference type="Rhea" id="RHEA-COMP:10123"/>
        <dbReference type="Rhea" id="RHEA-COMP:13883"/>
        <dbReference type="ChEBI" id="CHEBI:15377"/>
        <dbReference type="ChEBI" id="CHEBI:15378"/>
        <dbReference type="ChEBI" id="CHEBI:59874"/>
        <dbReference type="ChEBI" id="CHEBI:78442"/>
        <dbReference type="ChEBI" id="CHEBI:138191"/>
        <dbReference type="EC" id="3.1.1.29"/>
    </reaction>
</comment>
<evidence type="ECO:0000313" key="7">
    <source>
        <dbReference type="RefSeq" id="XP_026673414.1"/>
    </source>
</evidence>
<evidence type="ECO:0000313" key="6">
    <source>
        <dbReference type="RefSeq" id="XP_017888229.1"/>
    </source>
</evidence>
<dbReference type="NCBIfam" id="NF003314">
    <property type="entry name" value="PRK04322.1"/>
    <property type="match status" value="1"/>
</dbReference>
<dbReference type="EC" id="3.1.1.29" evidence="1"/>
<sequence length="139" mass="15356">MSITNYLKRIFIYPIKYTANGHYKMVLIVRSDIAMGKGKTAAQCAHAAVECYRQISVNTKYKSIYESWLVQGQPKVVLRTSNEQHLLNLAQSAYKSGLIVSIIRDAGKTQLQPGTISTLGIGPGPTELIDDLTSNLKLL</sequence>
<dbReference type="Pfam" id="PF01981">
    <property type="entry name" value="PTH2"/>
    <property type="match status" value="1"/>
</dbReference>
<dbReference type="NCBIfam" id="TIGR00283">
    <property type="entry name" value="arch_pth2"/>
    <property type="match status" value="1"/>
</dbReference>
<evidence type="ECO:0000256" key="4">
    <source>
        <dbReference type="ARBA" id="ARBA00048707"/>
    </source>
</evidence>
<dbReference type="InterPro" id="IPR023476">
    <property type="entry name" value="Pep_tRNA_hydro_II_dom_sf"/>
</dbReference>
<dbReference type="PANTHER" id="PTHR12649">
    <property type="entry name" value="PEPTIDYL-TRNA HYDROLASE 2"/>
    <property type="match status" value="1"/>
</dbReference>
<dbReference type="AlphaFoldDB" id="A0AAJ7NCC1"/>
<dbReference type="InterPro" id="IPR002833">
    <property type="entry name" value="PTH2"/>
</dbReference>
<proteinExistence type="inferred from homology"/>
<dbReference type="Gene3D" id="3.40.1490.10">
    <property type="entry name" value="Bit1"/>
    <property type="match status" value="1"/>
</dbReference>
<evidence type="ECO:0000256" key="3">
    <source>
        <dbReference type="ARBA" id="ARBA00038050"/>
    </source>
</evidence>
<name>A0AAJ7NCC1_9HYME</name>
<keyword evidence="2" id="KW-0378">Hydrolase</keyword>
<dbReference type="SUPFAM" id="SSF102462">
    <property type="entry name" value="Peptidyl-tRNA hydrolase II"/>
    <property type="match status" value="1"/>
</dbReference>
<evidence type="ECO:0000256" key="1">
    <source>
        <dbReference type="ARBA" id="ARBA00013260"/>
    </source>
</evidence>